<evidence type="ECO:0000256" key="4">
    <source>
        <dbReference type="ARBA" id="ARBA00022679"/>
    </source>
</evidence>
<dbReference type="InterPro" id="IPR001878">
    <property type="entry name" value="Znf_CCHC"/>
</dbReference>
<keyword evidence="6" id="KW-0479">Metal-binding</keyword>
<evidence type="ECO:0000313" key="13">
    <source>
        <dbReference type="EMBL" id="GCB78438.1"/>
    </source>
</evidence>
<dbReference type="GO" id="GO:0008988">
    <property type="term" value="F:rRNA (adenine-N6-)-methyltransferase activity"/>
    <property type="evidence" value="ECO:0007669"/>
    <property type="project" value="InterPro"/>
</dbReference>
<dbReference type="SMART" id="SM00343">
    <property type="entry name" value="ZnF_C2HC"/>
    <property type="match status" value="1"/>
</dbReference>
<gene>
    <name evidence="13" type="ORF">scyTo_0015830</name>
</gene>
<organism evidence="13 14">
    <name type="scientific">Scyliorhinus torazame</name>
    <name type="common">Cloudy catshark</name>
    <name type="synonym">Catulus torazame</name>
    <dbReference type="NCBI Taxonomy" id="75743"/>
    <lineage>
        <taxon>Eukaryota</taxon>
        <taxon>Metazoa</taxon>
        <taxon>Chordata</taxon>
        <taxon>Craniata</taxon>
        <taxon>Vertebrata</taxon>
        <taxon>Chondrichthyes</taxon>
        <taxon>Elasmobranchii</taxon>
        <taxon>Galeomorphii</taxon>
        <taxon>Galeoidea</taxon>
        <taxon>Carcharhiniformes</taxon>
        <taxon>Scyliorhinidae</taxon>
        <taxon>Scyliorhinus</taxon>
    </lineage>
</organism>
<dbReference type="STRING" id="75743.A0A401PZ96"/>
<dbReference type="PROSITE" id="PS51999">
    <property type="entry name" value="ZF_GRF"/>
    <property type="match status" value="1"/>
</dbReference>
<dbReference type="GO" id="GO:0003676">
    <property type="term" value="F:nucleic acid binding"/>
    <property type="evidence" value="ECO:0007669"/>
    <property type="project" value="InterPro"/>
</dbReference>
<feature type="domain" description="CCHC-type" evidence="11">
    <location>
        <begin position="428"/>
        <end position="443"/>
    </location>
</feature>
<comment type="subcellular location">
    <subcellularLocation>
        <location evidence="1">Cytoplasm</location>
    </subcellularLocation>
</comment>
<name>A0A401PZ96_SCYTO</name>
<keyword evidence="3" id="KW-0489">Methyltransferase</keyword>
<keyword evidence="14" id="KW-1185">Reference proteome</keyword>
<comment type="caution">
    <text evidence="13">The sequence shown here is derived from an EMBL/GenBank/DDBJ whole genome shotgun (WGS) entry which is preliminary data.</text>
</comment>
<proteinExistence type="predicted"/>
<evidence type="ECO:0000256" key="1">
    <source>
        <dbReference type="ARBA" id="ARBA00004496"/>
    </source>
</evidence>
<dbReference type="OrthoDB" id="431817at2759"/>
<reference evidence="13 14" key="1">
    <citation type="journal article" date="2018" name="Nat. Ecol. Evol.">
        <title>Shark genomes provide insights into elasmobranch evolution and the origin of vertebrates.</title>
        <authorList>
            <person name="Hara Y"/>
            <person name="Yamaguchi K"/>
            <person name="Onimaru K"/>
            <person name="Kadota M"/>
            <person name="Koyanagi M"/>
            <person name="Keeley SD"/>
            <person name="Tatsumi K"/>
            <person name="Tanaka K"/>
            <person name="Motone F"/>
            <person name="Kageyama Y"/>
            <person name="Nozu R"/>
            <person name="Adachi N"/>
            <person name="Nishimura O"/>
            <person name="Nakagawa R"/>
            <person name="Tanegashima C"/>
            <person name="Kiyatake I"/>
            <person name="Matsumoto R"/>
            <person name="Murakumo K"/>
            <person name="Nishida K"/>
            <person name="Terakita A"/>
            <person name="Kuratani S"/>
            <person name="Sato K"/>
            <person name="Hyodo S Kuraku.S."/>
        </authorList>
    </citation>
    <scope>NUCLEOTIDE SEQUENCE [LARGE SCALE GENOMIC DNA]</scope>
</reference>
<dbReference type="Pfam" id="PF10237">
    <property type="entry name" value="N6-adenineMlase"/>
    <property type="match status" value="1"/>
</dbReference>
<evidence type="ECO:0000313" key="14">
    <source>
        <dbReference type="Proteomes" id="UP000288216"/>
    </source>
</evidence>
<keyword evidence="8" id="KW-0862">Zinc</keyword>
<evidence type="ECO:0000256" key="6">
    <source>
        <dbReference type="ARBA" id="ARBA00022723"/>
    </source>
</evidence>
<dbReference type="InterPro" id="IPR041370">
    <property type="entry name" value="Mlase_EEF1AKMT1/ZCCHC4"/>
</dbReference>
<feature type="domain" description="GRF-type" evidence="12">
    <location>
        <begin position="24"/>
        <end position="66"/>
    </location>
</feature>
<evidence type="ECO:0000256" key="10">
    <source>
        <dbReference type="SAM" id="MobiDB-lite"/>
    </source>
</evidence>
<evidence type="ECO:0000256" key="3">
    <source>
        <dbReference type="ARBA" id="ARBA00022603"/>
    </source>
</evidence>
<dbReference type="PANTHER" id="PTHR13493">
    <property type="entry name" value="ZINC FINGER CCHC DOMAIN-CONTAINING"/>
    <property type="match status" value="1"/>
</dbReference>
<accession>A0A401PZ96</accession>
<keyword evidence="2" id="KW-0963">Cytoplasm</keyword>
<keyword evidence="5" id="KW-0949">S-adenosyl-L-methionine</keyword>
<dbReference type="InterPro" id="IPR010666">
    <property type="entry name" value="Znf_GRF"/>
</dbReference>
<evidence type="ECO:0000256" key="2">
    <source>
        <dbReference type="ARBA" id="ARBA00022490"/>
    </source>
</evidence>
<evidence type="ECO:0000259" key="12">
    <source>
        <dbReference type="PROSITE" id="PS51999"/>
    </source>
</evidence>
<protein>
    <submittedName>
        <fullName evidence="13">Uncharacterized protein</fullName>
    </submittedName>
</protein>
<evidence type="ECO:0000256" key="5">
    <source>
        <dbReference type="ARBA" id="ARBA00022691"/>
    </source>
</evidence>
<feature type="region of interest" description="Disordered" evidence="10">
    <location>
        <begin position="479"/>
        <end position="515"/>
    </location>
</feature>
<dbReference type="PANTHER" id="PTHR13493:SF3">
    <property type="entry name" value="RRNA N6-ADENOSINE-METHYLTRANSFERASE ZCCHC4"/>
    <property type="match status" value="1"/>
</dbReference>
<dbReference type="Pfam" id="PF06839">
    <property type="entry name" value="Zn_ribbon_GRF"/>
    <property type="match status" value="1"/>
</dbReference>
<dbReference type="InterPro" id="IPR039846">
    <property type="entry name" value="ZCCHC4"/>
</dbReference>
<dbReference type="Proteomes" id="UP000288216">
    <property type="component" value="Unassembled WGS sequence"/>
</dbReference>
<dbReference type="InterPro" id="IPR037275">
    <property type="entry name" value="Znf_CTCHY_sf"/>
</dbReference>
<dbReference type="GO" id="GO:0008270">
    <property type="term" value="F:zinc ion binding"/>
    <property type="evidence" value="ECO:0007669"/>
    <property type="project" value="UniProtKB-KW"/>
</dbReference>
<sequence>MEMSEAAGIELIINPEAEARAPQCPHGPTLLFVKVKHKKQEARRFYACAACRDRKDCNFFQWEDEKVSKARQLAREEFNQSRQPPFTHEQYVERYQRFVSLPSAKRIFCSDCQILLLPEEWDLHSPHCRLGDVSLGQLKRPSHLLLPLENKKTNAQYLFADRTCQFLLDLIVLLGFRRVLCVGTPRLHELIRVRQSKKEEPIIKSQLLDIDFRYSQFYSEEEFCHYNMFNHYFFGGKSASEAFQTFLCQDKGEPIIMVTDPPFGGLVEALAHSFKKIVGVWKTSRNEIDHAELPIFWIFPYFFEPRILRCFPSLSMLDYQVDYDNHALYKHGNTGRKQSPVRIFTNLPPKDIILPAEEGYRFCTLCQRYISSANRHCEKCKACTSKDGRQWKHCQTCNKCVKPSWIHCDTCCRCVLQEHTCGTAGDGCFTCGSTEHKRRECPQSAFPNRTTIEEAKPRKRKLLETDNKTTVNKCKKQAQKVSTGKRKTLKWATGKLKRKLKRKKKQKRRGQTVQC</sequence>
<keyword evidence="7 9" id="KW-0863">Zinc-finger</keyword>
<dbReference type="AlphaFoldDB" id="A0A401PZ96"/>
<dbReference type="SUPFAM" id="SSF161245">
    <property type="entry name" value="Zinc hairpin stack"/>
    <property type="match status" value="1"/>
</dbReference>
<keyword evidence="4" id="KW-0808">Transferase</keyword>
<evidence type="ECO:0000256" key="8">
    <source>
        <dbReference type="ARBA" id="ARBA00022833"/>
    </source>
</evidence>
<dbReference type="EMBL" id="BFAA01009166">
    <property type="protein sequence ID" value="GCB78438.1"/>
    <property type="molecule type" value="Genomic_DNA"/>
</dbReference>
<evidence type="ECO:0000256" key="7">
    <source>
        <dbReference type="ARBA" id="ARBA00022771"/>
    </source>
</evidence>
<evidence type="ECO:0000256" key="9">
    <source>
        <dbReference type="PROSITE-ProRule" id="PRU00047"/>
    </source>
</evidence>
<evidence type="ECO:0000259" key="11">
    <source>
        <dbReference type="PROSITE" id="PS50158"/>
    </source>
</evidence>
<dbReference type="GO" id="GO:0005730">
    <property type="term" value="C:nucleolus"/>
    <property type="evidence" value="ECO:0007669"/>
    <property type="project" value="TreeGrafter"/>
</dbReference>
<dbReference type="GO" id="GO:0005737">
    <property type="term" value="C:cytoplasm"/>
    <property type="evidence" value="ECO:0007669"/>
    <property type="project" value="UniProtKB-SubCell"/>
</dbReference>
<dbReference type="PROSITE" id="PS50216">
    <property type="entry name" value="DHHC"/>
    <property type="match status" value="1"/>
</dbReference>
<dbReference type="OMA" id="FPYFMEH"/>
<dbReference type="PROSITE" id="PS50158">
    <property type="entry name" value="ZF_CCHC"/>
    <property type="match status" value="1"/>
</dbReference>